<dbReference type="Proteomes" id="UP001283361">
    <property type="component" value="Unassembled WGS sequence"/>
</dbReference>
<name>A0AAE1AIR4_9GAST</name>
<dbReference type="AlphaFoldDB" id="A0AAE1AIR4"/>
<organism evidence="1 2">
    <name type="scientific">Elysia crispata</name>
    <name type="common">lettuce slug</name>
    <dbReference type="NCBI Taxonomy" id="231223"/>
    <lineage>
        <taxon>Eukaryota</taxon>
        <taxon>Metazoa</taxon>
        <taxon>Spiralia</taxon>
        <taxon>Lophotrochozoa</taxon>
        <taxon>Mollusca</taxon>
        <taxon>Gastropoda</taxon>
        <taxon>Heterobranchia</taxon>
        <taxon>Euthyneura</taxon>
        <taxon>Panpulmonata</taxon>
        <taxon>Sacoglossa</taxon>
        <taxon>Placobranchoidea</taxon>
        <taxon>Plakobranchidae</taxon>
        <taxon>Elysia</taxon>
    </lineage>
</organism>
<accession>A0AAE1AIR4</accession>
<comment type="caution">
    <text evidence="1">The sequence shown here is derived from an EMBL/GenBank/DDBJ whole genome shotgun (WGS) entry which is preliminary data.</text>
</comment>
<gene>
    <name evidence="1" type="ORF">RRG08_025759</name>
</gene>
<reference evidence="1" key="1">
    <citation type="journal article" date="2023" name="G3 (Bethesda)">
        <title>A reference genome for the long-term kleptoplast-retaining sea slug Elysia crispata morphotype clarki.</title>
        <authorList>
            <person name="Eastman K.E."/>
            <person name="Pendleton A.L."/>
            <person name="Shaikh M.A."/>
            <person name="Suttiyut T."/>
            <person name="Ogas R."/>
            <person name="Tomko P."/>
            <person name="Gavelis G."/>
            <person name="Widhalm J.R."/>
            <person name="Wisecaver J.H."/>
        </authorList>
    </citation>
    <scope>NUCLEOTIDE SEQUENCE</scope>
    <source>
        <strain evidence="1">ECLA1</strain>
    </source>
</reference>
<evidence type="ECO:0000313" key="2">
    <source>
        <dbReference type="Proteomes" id="UP001283361"/>
    </source>
</evidence>
<dbReference type="EMBL" id="JAWDGP010001864">
    <property type="protein sequence ID" value="KAK3787497.1"/>
    <property type="molecule type" value="Genomic_DNA"/>
</dbReference>
<proteinExistence type="predicted"/>
<protein>
    <submittedName>
        <fullName evidence="1">Uncharacterized protein</fullName>
    </submittedName>
</protein>
<keyword evidence="2" id="KW-1185">Reference proteome</keyword>
<sequence length="109" mass="12058">MLVMRRAGVQLSGGCVSKVNNNGYIDRALRESEAATDSWQSESVNAGVGDEGYLYVYLYVPFYTIVPSLRCLGASISIDFRFSSKELPELSAQILCFISGRPLYLEDCD</sequence>
<evidence type="ECO:0000313" key="1">
    <source>
        <dbReference type="EMBL" id="KAK3787497.1"/>
    </source>
</evidence>